<dbReference type="AlphaFoldDB" id="A0A399F426"/>
<reference evidence="1 2" key="1">
    <citation type="submission" date="2018-08" db="EMBL/GenBank/DDBJ databases">
        <title>Meiothermus terrae DSM 26712 genome sequencing project.</title>
        <authorList>
            <person name="Da Costa M.S."/>
            <person name="Albuquerque L."/>
            <person name="Raposo P."/>
            <person name="Froufe H.J.C."/>
            <person name="Barroso C.S."/>
            <person name="Egas C."/>
        </authorList>
    </citation>
    <scope>NUCLEOTIDE SEQUENCE [LARGE SCALE GENOMIC DNA]</scope>
    <source>
        <strain evidence="1 2">DSM 26712</strain>
    </source>
</reference>
<comment type="caution">
    <text evidence="1">The sequence shown here is derived from an EMBL/GenBank/DDBJ whole genome shotgun (WGS) entry which is preliminary data.</text>
</comment>
<organism evidence="1 2">
    <name type="scientific">Calidithermus terrae</name>
    <dbReference type="NCBI Taxonomy" id="1408545"/>
    <lineage>
        <taxon>Bacteria</taxon>
        <taxon>Thermotogati</taxon>
        <taxon>Deinococcota</taxon>
        <taxon>Deinococci</taxon>
        <taxon>Thermales</taxon>
        <taxon>Thermaceae</taxon>
        <taxon>Calidithermus</taxon>
    </lineage>
</organism>
<proteinExistence type="predicted"/>
<dbReference type="Proteomes" id="UP000265715">
    <property type="component" value="Unassembled WGS sequence"/>
</dbReference>
<evidence type="ECO:0000313" key="2">
    <source>
        <dbReference type="Proteomes" id="UP000265715"/>
    </source>
</evidence>
<evidence type="ECO:0000313" key="1">
    <source>
        <dbReference type="EMBL" id="RIH90535.1"/>
    </source>
</evidence>
<dbReference type="EMBL" id="QXDL01000007">
    <property type="protein sequence ID" value="RIH90535.1"/>
    <property type="molecule type" value="Genomic_DNA"/>
</dbReference>
<protein>
    <submittedName>
        <fullName evidence="1">Uncharacterized protein</fullName>
    </submittedName>
</protein>
<name>A0A399F426_9DEIN</name>
<keyword evidence="2" id="KW-1185">Reference proteome</keyword>
<dbReference type="PROSITE" id="PS51257">
    <property type="entry name" value="PROKAR_LIPOPROTEIN"/>
    <property type="match status" value="1"/>
</dbReference>
<gene>
    <name evidence="1" type="ORF">Mterra_00330</name>
</gene>
<sequence>MKRSLLLLGLLSLLVACVPRTGVLGRYYTLVVQNKCFGNYSTVYVYMDGAQLLGAVSSGETRTFISIPEGSREFKAVPSTGKGDPYFVAYRMDADKTWVLCGR</sequence>
<accession>A0A399F426</accession>
<dbReference type="RefSeq" id="WP_119313580.1">
    <property type="nucleotide sequence ID" value="NZ_QXDL01000007.1"/>
</dbReference>
<dbReference type="OrthoDB" id="26242at2"/>